<dbReference type="EMBL" id="LMVN01000001">
    <property type="protein sequence ID" value="PAV08264.1"/>
    <property type="molecule type" value="Genomic_DNA"/>
</dbReference>
<dbReference type="Proteomes" id="UP000246004">
    <property type="component" value="Unassembled WGS sequence"/>
</dbReference>
<protein>
    <recommendedName>
        <fullName evidence="5">DUF5666 domain-containing protein</fullName>
    </recommendedName>
</protein>
<dbReference type="RefSeq" id="WP_095607917.1">
    <property type="nucleotide sequence ID" value="NZ_CAUHCB010000004.1"/>
</dbReference>
<dbReference type="Proteomes" id="UP000217528">
    <property type="component" value="Unassembled WGS sequence"/>
</dbReference>
<name>A0A2A2HG60_9EURY</name>
<dbReference type="OrthoDB" id="82474at2157"/>
<evidence type="ECO:0000313" key="3">
    <source>
        <dbReference type="Proteomes" id="UP000217528"/>
    </source>
</evidence>
<evidence type="ECO:0008006" key="5">
    <source>
        <dbReference type="Google" id="ProtNLM"/>
    </source>
</evidence>
<dbReference type="AlphaFoldDB" id="A0A2A2HG60"/>
<keyword evidence="3" id="KW-1185">Reference proteome</keyword>
<reference evidence="1 3" key="2">
    <citation type="journal article" date="2017" name="BMC Genomics">
        <title>Genomic analysis of methanogenic archaea reveals a shift towards energy conservation.</title>
        <authorList>
            <person name="Gilmore S.P."/>
            <person name="Henske J.K."/>
            <person name="Sexton J.A."/>
            <person name="Solomon K.V."/>
            <person name="Seppala S."/>
            <person name="Yoo J.I."/>
            <person name="Huyett L.M."/>
            <person name="Pressman A."/>
            <person name="Cogan J.Z."/>
            <person name="Kivenson V."/>
            <person name="Peng X."/>
            <person name="Tan Y."/>
            <person name="Valentine D.L."/>
            <person name="O'Malley M.A."/>
        </authorList>
    </citation>
    <scope>NUCLEOTIDE SEQUENCE [LARGE SCALE GENOMIC DNA]</scope>
    <source>
        <strain evidence="1 3">1R-7</strain>
    </source>
</reference>
<dbReference type="EMBL" id="LWMS01000020">
    <property type="protein sequence ID" value="PWL08354.1"/>
    <property type="molecule type" value="Genomic_DNA"/>
</dbReference>
<proteinExistence type="predicted"/>
<organism evidence="1 3">
    <name type="scientific">Methanosphaera cuniculi</name>
    <dbReference type="NCBI Taxonomy" id="1077256"/>
    <lineage>
        <taxon>Archaea</taxon>
        <taxon>Methanobacteriati</taxon>
        <taxon>Methanobacteriota</taxon>
        <taxon>Methanomada group</taxon>
        <taxon>Methanobacteria</taxon>
        <taxon>Methanobacteriales</taxon>
        <taxon>Methanobacteriaceae</taxon>
        <taxon>Methanosphaera</taxon>
    </lineage>
</organism>
<reference evidence="2 4" key="1">
    <citation type="submission" date="2016-04" db="EMBL/GenBank/DDBJ databases">
        <title>Genome sequence of Methanosphaera cuniculi DSM 4103.</title>
        <authorList>
            <person name="Poehlein A."/>
            <person name="Seedorf H."/>
            <person name="Daniel R."/>
        </authorList>
    </citation>
    <scope>NUCLEOTIDE SEQUENCE [LARGE SCALE GENOMIC DNA]</scope>
    <source>
        <strain evidence="2 4">DSM 4103</strain>
    </source>
</reference>
<comment type="caution">
    <text evidence="1">The sequence shown here is derived from an EMBL/GenBank/DDBJ whole genome shotgun (WGS) entry which is preliminary data.</text>
</comment>
<evidence type="ECO:0000313" key="4">
    <source>
        <dbReference type="Proteomes" id="UP000246004"/>
    </source>
</evidence>
<gene>
    <name evidence="1" type="ORF">ASJ82_03480</name>
    <name evidence="2" type="ORF">MSCUN_07900</name>
</gene>
<accession>A0A2A2HG60</accession>
<sequence length="128" mass="14121">MKVSPLKAIIILIVLAGVVYGTYTATMQQLPDLSGDIVGNTTSIANVTNQTIGTIYLDDHKNETSNISVIITKKTKLYKENKDNQRSKAYMKDLTTGSRVDVYTIGEYSNTIPPQITADEIIIKPKNK</sequence>
<evidence type="ECO:0000313" key="1">
    <source>
        <dbReference type="EMBL" id="PAV08264.1"/>
    </source>
</evidence>
<evidence type="ECO:0000313" key="2">
    <source>
        <dbReference type="EMBL" id="PWL08354.1"/>
    </source>
</evidence>